<dbReference type="Pfam" id="PF02518">
    <property type="entry name" value="HATPase_c"/>
    <property type="match status" value="1"/>
</dbReference>
<dbReference type="InterPro" id="IPR011006">
    <property type="entry name" value="CheY-like_superfamily"/>
</dbReference>
<proteinExistence type="predicted"/>
<dbReference type="SUPFAM" id="SSF52172">
    <property type="entry name" value="CheY-like"/>
    <property type="match status" value="1"/>
</dbReference>
<dbReference type="Gene3D" id="3.40.50.2300">
    <property type="match status" value="1"/>
</dbReference>
<accession>A0A5M8P1Z2</accession>
<reference evidence="19 20" key="1">
    <citation type="submission" date="2019-03" db="EMBL/GenBank/DDBJ databases">
        <title>Single cell metagenomics reveals metabolic interactions within the superorganism composed of flagellate Streblomastix strix and complex community of Bacteroidetes bacteria on its surface.</title>
        <authorList>
            <person name="Treitli S.C."/>
            <person name="Kolisko M."/>
            <person name="Husnik F."/>
            <person name="Keeling P."/>
            <person name="Hampl V."/>
        </authorList>
    </citation>
    <scope>NUCLEOTIDE SEQUENCE [LARGE SCALE GENOMIC DNA]</scope>
    <source>
        <strain evidence="19">St1</strain>
    </source>
</reference>
<dbReference type="SMART" id="SM00387">
    <property type="entry name" value="HATPase_c"/>
    <property type="match status" value="1"/>
</dbReference>
<comment type="catalytic activity">
    <reaction evidence="1">
        <text>ATP + protein L-histidine = ADP + protein N-phospho-L-histidine.</text>
        <dbReference type="EC" id="2.7.13.3"/>
    </reaction>
</comment>
<evidence type="ECO:0000256" key="2">
    <source>
        <dbReference type="ARBA" id="ARBA00004429"/>
    </source>
</evidence>
<evidence type="ECO:0000256" key="9">
    <source>
        <dbReference type="ARBA" id="ARBA00022777"/>
    </source>
</evidence>
<dbReference type="InterPro" id="IPR004358">
    <property type="entry name" value="Sig_transdc_His_kin-like_C"/>
</dbReference>
<evidence type="ECO:0000256" key="3">
    <source>
        <dbReference type="ARBA" id="ARBA00012438"/>
    </source>
</evidence>
<evidence type="ECO:0000256" key="6">
    <source>
        <dbReference type="ARBA" id="ARBA00022553"/>
    </source>
</evidence>
<keyword evidence="8 15" id="KW-0812">Transmembrane</keyword>
<evidence type="ECO:0000256" key="13">
    <source>
        <dbReference type="PROSITE-ProRule" id="PRU00110"/>
    </source>
</evidence>
<evidence type="ECO:0000256" key="5">
    <source>
        <dbReference type="ARBA" id="ARBA00022519"/>
    </source>
</evidence>
<feature type="domain" description="Histidine kinase" evidence="16">
    <location>
        <begin position="341"/>
        <end position="560"/>
    </location>
</feature>
<dbReference type="PROSITE" id="PS50109">
    <property type="entry name" value="HIS_KIN"/>
    <property type="match status" value="1"/>
</dbReference>
<evidence type="ECO:0000256" key="7">
    <source>
        <dbReference type="ARBA" id="ARBA00022679"/>
    </source>
</evidence>
<keyword evidence="10" id="KW-0067">ATP-binding</keyword>
<name>A0A5M8P1Z2_9BACT</name>
<dbReference type="Gene3D" id="1.20.120.160">
    <property type="entry name" value="HPT domain"/>
    <property type="match status" value="1"/>
</dbReference>
<keyword evidence="9" id="KW-0418">Kinase</keyword>
<dbReference type="SUPFAM" id="SSF55874">
    <property type="entry name" value="ATPase domain of HSP90 chaperone/DNA topoisomerase II/histidine kinase"/>
    <property type="match status" value="1"/>
</dbReference>
<evidence type="ECO:0000259" key="18">
    <source>
        <dbReference type="PROSITE" id="PS50894"/>
    </source>
</evidence>
<gene>
    <name evidence="19" type="ORF">EZS26_001479</name>
</gene>
<comment type="subcellular location">
    <subcellularLocation>
        <location evidence="2">Cell inner membrane</location>
        <topology evidence="2">Multi-pass membrane protein</topology>
    </subcellularLocation>
</comment>
<evidence type="ECO:0000256" key="14">
    <source>
        <dbReference type="PROSITE-ProRule" id="PRU00169"/>
    </source>
</evidence>
<dbReference type="InterPro" id="IPR036097">
    <property type="entry name" value="HisK_dim/P_sf"/>
</dbReference>
<dbReference type="GO" id="GO:0009927">
    <property type="term" value="F:histidine phosphotransfer kinase activity"/>
    <property type="evidence" value="ECO:0007669"/>
    <property type="project" value="TreeGrafter"/>
</dbReference>
<dbReference type="InterPro" id="IPR001789">
    <property type="entry name" value="Sig_transdc_resp-reg_receiver"/>
</dbReference>
<keyword evidence="10" id="KW-0547">Nucleotide-binding</keyword>
<dbReference type="InterPro" id="IPR036641">
    <property type="entry name" value="HPT_dom_sf"/>
</dbReference>
<feature type="modified residue" description="Phosphohistidine" evidence="13">
    <location>
        <position position="751"/>
    </location>
</feature>
<keyword evidence="5" id="KW-0997">Cell inner membrane</keyword>
<dbReference type="Gene3D" id="3.30.565.10">
    <property type="entry name" value="Histidine kinase-like ATPase, C-terminal domain"/>
    <property type="match status" value="1"/>
</dbReference>
<dbReference type="SUPFAM" id="SSF47384">
    <property type="entry name" value="Homodimeric domain of signal transducing histidine kinase"/>
    <property type="match status" value="1"/>
</dbReference>
<dbReference type="PRINTS" id="PR00344">
    <property type="entry name" value="BCTRLSENSOR"/>
</dbReference>
<evidence type="ECO:0000256" key="8">
    <source>
        <dbReference type="ARBA" id="ARBA00022692"/>
    </source>
</evidence>
<keyword evidence="12 15" id="KW-0472">Membrane</keyword>
<dbReference type="CDD" id="cd17546">
    <property type="entry name" value="REC_hyHK_CKI1_RcsC-like"/>
    <property type="match status" value="1"/>
</dbReference>
<evidence type="ECO:0000259" key="16">
    <source>
        <dbReference type="PROSITE" id="PS50109"/>
    </source>
</evidence>
<feature type="modified residue" description="4-aspartylphosphate" evidence="14">
    <location>
        <position position="628"/>
    </location>
</feature>
<evidence type="ECO:0000256" key="15">
    <source>
        <dbReference type="SAM" id="Phobius"/>
    </source>
</evidence>
<dbReference type="PROSITE" id="PS50110">
    <property type="entry name" value="RESPONSE_REGULATORY"/>
    <property type="match status" value="1"/>
</dbReference>
<protein>
    <recommendedName>
        <fullName evidence="3">histidine kinase</fullName>
        <ecNumber evidence="3">2.7.13.3</ecNumber>
    </recommendedName>
</protein>
<dbReference type="PANTHER" id="PTHR43047:SF72">
    <property type="entry name" value="OSMOSENSING HISTIDINE PROTEIN KINASE SLN1"/>
    <property type="match status" value="1"/>
</dbReference>
<dbReference type="PROSITE" id="PS50894">
    <property type="entry name" value="HPT"/>
    <property type="match status" value="1"/>
</dbReference>
<feature type="domain" description="Response regulatory" evidence="17">
    <location>
        <begin position="579"/>
        <end position="695"/>
    </location>
</feature>
<evidence type="ECO:0000313" key="19">
    <source>
        <dbReference type="EMBL" id="KAA6302366.1"/>
    </source>
</evidence>
<comment type="caution">
    <text evidence="19">The sequence shown here is derived from an EMBL/GenBank/DDBJ whole genome shotgun (WGS) entry which is preliminary data.</text>
</comment>
<evidence type="ECO:0000256" key="12">
    <source>
        <dbReference type="ARBA" id="ARBA00023136"/>
    </source>
</evidence>
<dbReference type="InterPro" id="IPR008207">
    <property type="entry name" value="Sig_transdc_His_kin_Hpt_dom"/>
</dbReference>
<dbReference type="InterPro" id="IPR036890">
    <property type="entry name" value="HATPase_C_sf"/>
</dbReference>
<evidence type="ECO:0000256" key="11">
    <source>
        <dbReference type="ARBA" id="ARBA00022989"/>
    </source>
</evidence>
<dbReference type="Proteomes" id="UP000324575">
    <property type="component" value="Unassembled WGS sequence"/>
</dbReference>
<keyword evidence="11 15" id="KW-1133">Transmembrane helix</keyword>
<feature type="transmembrane region" description="Helical" evidence="15">
    <location>
        <begin position="288"/>
        <end position="311"/>
    </location>
</feature>
<dbReference type="SMART" id="SM00388">
    <property type="entry name" value="HisKA"/>
    <property type="match status" value="1"/>
</dbReference>
<feature type="transmembrane region" description="Helical" evidence="15">
    <location>
        <begin position="6"/>
        <end position="27"/>
    </location>
</feature>
<dbReference type="Pfam" id="PF00072">
    <property type="entry name" value="Response_reg"/>
    <property type="match status" value="1"/>
</dbReference>
<keyword evidence="7 19" id="KW-0808">Transferase</keyword>
<dbReference type="InterPro" id="IPR003594">
    <property type="entry name" value="HATPase_dom"/>
</dbReference>
<dbReference type="EMBL" id="SNRX01000008">
    <property type="protein sequence ID" value="KAA6302366.1"/>
    <property type="molecule type" value="Genomic_DNA"/>
</dbReference>
<dbReference type="AlphaFoldDB" id="A0A5M8P1Z2"/>
<evidence type="ECO:0000313" key="20">
    <source>
        <dbReference type="Proteomes" id="UP000324575"/>
    </source>
</evidence>
<dbReference type="CDD" id="cd00082">
    <property type="entry name" value="HisKA"/>
    <property type="match status" value="1"/>
</dbReference>
<dbReference type="InterPro" id="IPR003661">
    <property type="entry name" value="HisK_dim/P_dom"/>
</dbReference>
<organism evidence="19 20">
    <name type="scientific">Candidatus Ordinivivax streblomastigis</name>
    <dbReference type="NCBI Taxonomy" id="2540710"/>
    <lineage>
        <taxon>Bacteria</taxon>
        <taxon>Pseudomonadati</taxon>
        <taxon>Bacteroidota</taxon>
        <taxon>Bacteroidia</taxon>
        <taxon>Bacteroidales</taxon>
        <taxon>Candidatus Ordinivivax</taxon>
    </lineage>
</organism>
<dbReference type="SUPFAM" id="SSF47226">
    <property type="entry name" value="Histidine-containing phosphotransfer domain, HPT domain"/>
    <property type="match status" value="1"/>
</dbReference>
<dbReference type="Gene3D" id="1.10.287.130">
    <property type="match status" value="1"/>
</dbReference>
<dbReference type="EC" id="2.7.13.3" evidence="3"/>
<evidence type="ECO:0000259" key="17">
    <source>
        <dbReference type="PROSITE" id="PS50110"/>
    </source>
</evidence>
<feature type="domain" description="HPt" evidence="18">
    <location>
        <begin position="712"/>
        <end position="801"/>
    </location>
</feature>
<dbReference type="GO" id="GO:0000155">
    <property type="term" value="F:phosphorelay sensor kinase activity"/>
    <property type="evidence" value="ECO:0007669"/>
    <property type="project" value="InterPro"/>
</dbReference>
<dbReference type="InterPro" id="IPR005467">
    <property type="entry name" value="His_kinase_dom"/>
</dbReference>
<keyword evidence="6 14" id="KW-0597">Phosphoprotein</keyword>
<dbReference type="PANTHER" id="PTHR43047">
    <property type="entry name" value="TWO-COMPONENT HISTIDINE PROTEIN KINASE"/>
    <property type="match status" value="1"/>
</dbReference>
<keyword evidence="4" id="KW-1003">Cell membrane</keyword>
<sequence>MRRTKILIFISYILITSVFIFGIGWIYREWVSYDQLTESQSSSKDLVILSNTLANMYHAEGTAGLLPLISDTILRIEYDSLMNSVFHKLEEMKKGSDNTSWKQHLDTLSLLLKKKQHNTEELVALVSPFTHSTWKEIKKSTTLGKQEINILDNLFANTQKEESQDTSVILKRKKGLWGRIGEAIKNTTPDTLQQITSNASTVINKAVIAPTLRDTIVDFIREIHYNFQKKNTALTAYLITKHNELYHINEQTTVQINRIISQLKEDEYTNYCNMTNARAAAIQKSSHIIATVALIAWSVAFLFLLGIIHTLNAKQRLQNQIEMSNKNMGKLLVTREQLMLMISHDIKAPISSILGYLELINQDTFPDEYAGYIKNMKNSAVQILDLIRNLLEFHSLENKRYKKEQIGFAPHGLITEIYQSFIPEALKNELQYELQSDINKTEMYVSDPYRIRQIINNLLSNAIKFTPKQGKVLLKAKLEKNAKQITLNISVQDNGQGIREHDKELIFGEYNRLESSEKVEGVGLGLNIAYKLAELLDGSMSIDSKEGEGSTFTLIVPLEKLGTHKVKSLHDSINKKPIRVLFIDDDIIQLDLFSRITEREGITAVTCSSASEALSLVNKAYFDLIFSDVNMPDMSGMELVKRIRISEFKDSMTIPIIGLSAASMPESEYQEAGFSAFVEKPFTPKQLINIIYEYTGNKNMGFDTFIQFADGDPTAGKEIFQIFITETEKNYQSLTQAFDKHDWETIKYVSHKMLPLMKMISSGELVDFLQNYANGNCSEENKDQLLELIRSKMNEARKYLN</sequence>
<evidence type="ECO:0000256" key="10">
    <source>
        <dbReference type="ARBA" id="ARBA00022840"/>
    </source>
</evidence>
<dbReference type="SMART" id="SM00448">
    <property type="entry name" value="REC"/>
    <property type="match status" value="1"/>
</dbReference>
<dbReference type="Pfam" id="PF00512">
    <property type="entry name" value="HisKA"/>
    <property type="match status" value="1"/>
</dbReference>
<evidence type="ECO:0000256" key="4">
    <source>
        <dbReference type="ARBA" id="ARBA00022475"/>
    </source>
</evidence>
<dbReference type="GO" id="GO:0005886">
    <property type="term" value="C:plasma membrane"/>
    <property type="evidence" value="ECO:0007669"/>
    <property type="project" value="UniProtKB-SubCell"/>
</dbReference>
<evidence type="ECO:0000256" key="1">
    <source>
        <dbReference type="ARBA" id="ARBA00000085"/>
    </source>
</evidence>